<keyword evidence="2" id="KW-1185">Reference proteome</keyword>
<accession>A0A8H4CD14</accession>
<gene>
    <name evidence="1" type="ORF">GCG54_00005589</name>
</gene>
<reference evidence="1" key="1">
    <citation type="journal article" date="2020" name="Phytopathology">
        <title>Genome sequence and comparative analysis of Colletotrichum gloeosporioides isolated from Liriodendron leaves.</title>
        <authorList>
            <person name="Fu F.F."/>
            <person name="Hao Z."/>
            <person name="Wang P."/>
            <person name="Lu Y."/>
            <person name="Xue L.J."/>
            <person name="Wei G."/>
            <person name="Tian Y."/>
            <person name="Baishi H."/>
            <person name="Xu H."/>
            <person name="Shi J."/>
            <person name="Cheng T."/>
            <person name="Wang G."/>
            <person name="Yi Y."/>
            <person name="Chen J."/>
        </authorList>
    </citation>
    <scope>NUCLEOTIDE SEQUENCE</scope>
    <source>
        <strain evidence="1">Lc1</strain>
    </source>
</reference>
<evidence type="ECO:0000313" key="1">
    <source>
        <dbReference type="EMBL" id="KAF3801432.1"/>
    </source>
</evidence>
<dbReference type="RefSeq" id="XP_045260591.1">
    <property type="nucleotide sequence ID" value="XM_045405610.1"/>
</dbReference>
<dbReference type="EMBL" id="WVTB01000067">
    <property type="protein sequence ID" value="KAF3801432.1"/>
    <property type="molecule type" value="Genomic_DNA"/>
</dbReference>
<sequence length="188" mass="20365">MAKDSTCVIYIDKTVKNDGLTPYRIGCHSDHIPNGEGPYPRDPGGYKMFPVQEIDPVAEAFITPVIEGLAKLDEIICGVFVQAVVESINTGFALVPGADQAAASARAATKAAVEGAKSFVENSLNSSDFFDGRVKKSCGIDKIELDYDSTFNSLVNPYFSCCSSCSLQIHFRDHFTVANHFKISKLNS</sequence>
<organism evidence="1 2">
    <name type="scientific">Colletotrichum gloeosporioides</name>
    <name type="common">Anthracnose fungus</name>
    <name type="synonym">Glomerella cingulata</name>
    <dbReference type="NCBI Taxonomy" id="474922"/>
    <lineage>
        <taxon>Eukaryota</taxon>
        <taxon>Fungi</taxon>
        <taxon>Dikarya</taxon>
        <taxon>Ascomycota</taxon>
        <taxon>Pezizomycotina</taxon>
        <taxon>Sordariomycetes</taxon>
        <taxon>Hypocreomycetidae</taxon>
        <taxon>Glomerellales</taxon>
        <taxon>Glomerellaceae</taxon>
        <taxon>Colletotrichum</taxon>
        <taxon>Colletotrichum gloeosporioides species complex</taxon>
    </lineage>
</organism>
<dbReference type="Proteomes" id="UP000613401">
    <property type="component" value="Unassembled WGS sequence"/>
</dbReference>
<dbReference type="AlphaFoldDB" id="A0A8H4CD14"/>
<protein>
    <submittedName>
        <fullName evidence="1">Uncharacterized protein</fullName>
    </submittedName>
</protein>
<dbReference type="GeneID" id="69012740"/>
<comment type="caution">
    <text evidence="1">The sequence shown here is derived from an EMBL/GenBank/DDBJ whole genome shotgun (WGS) entry which is preliminary data.</text>
</comment>
<proteinExistence type="predicted"/>
<reference evidence="1" key="2">
    <citation type="submission" date="2020-03" db="EMBL/GenBank/DDBJ databases">
        <authorList>
            <person name="Fu F.-F."/>
            <person name="Chen J."/>
        </authorList>
    </citation>
    <scope>NUCLEOTIDE SEQUENCE</scope>
    <source>
        <strain evidence="1">Lc1</strain>
    </source>
</reference>
<evidence type="ECO:0000313" key="2">
    <source>
        <dbReference type="Proteomes" id="UP000613401"/>
    </source>
</evidence>
<name>A0A8H4CD14_COLGL</name>